<sequence length="291" mass="32195">MNIKQISYFVSAAQLGSMSAAAREKGISTQAMSKALSDLRKELPAPLFERIPQGIKLTAFGKQFLEKAKPVCESFSQLENMSDSNPNDPQLALLLVAPAFSDNESAREKLALFFERYLHTKARVDLGTGEEGIAALARGECDAIITIGTLDDGEHDCFIAGTMPVGACMANNHPLANRASIALDELKPYPVLASKTFDHFNNSIVVTYRREGLLERVIEPNEEDMPRLFYQEHGVFLMLNVPMLGEMLPHTTTVPLDERTAKPIPLCLVTEKDVKSEAYRKLEKLLKSGIR</sequence>
<keyword evidence="3" id="KW-0238">DNA-binding</keyword>
<dbReference type="InterPro" id="IPR036388">
    <property type="entry name" value="WH-like_DNA-bd_sf"/>
</dbReference>
<evidence type="ECO:0000313" key="7">
    <source>
        <dbReference type="Proteomes" id="UP000236488"/>
    </source>
</evidence>
<name>A0A2K2U519_9ACTN</name>
<evidence type="ECO:0000259" key="5">
    <source>
        <dbReference type="PROSITE" id="PS50931"/>
    </source>
</evidence>
<dbReference type="GO" id="GO:0003700">
    <property type="term" value="F:DNA-binding transcription factor activity"/>
    <property type="evidence" value="ECO:0007669"/>
    <property type="project" value="InterPro"/>
</dbReference>
<evidence type="ECO:0000256" key="1">
    <source>
        <dbReference type="ARBA" id="ARBA00009437"/>
    </source>
</evidence>
<dbReference type="Gene3D" id="3.40.190.290">
    <property type="match status" value="1"/>
</dbReference>
<keyword evidence="2" id="KW-0805">Transcription regulation</keyword>
<dbReference type="PANTHER" id="PTHR30346">
    <property type="entry name" value="TRANSCRIPTIONAL DUAL REGULATOR HCAR-RELATED"/>
    <property type="match status" value="1"/>
</dbReference>
<dbReference type="GO" id="GO:0032993">
    <property type="term" value="C:protein-DNA complex"/>
    <property type="evidence" value="ECO:0007669"/>
    <property type="project" value="TreeGrafter"/>
</dbReference>
<dbReference type="PROSITE" id="PS50931">
    <property type="entry name" value="HTH_LYSR"/>
    <property type="match status" value="1"/>
</dbReference>
<evidence type="ECO:0000256" key="3">
    <source>
        <dbReference type="ARBA" id="ARBA00023125"/>
    </source>
</evidence>
<accession>A0A2K2U519</accession>
<comment type="caution">
    <text evidence="6">The sequence shown here is derived from an EMBL/GenBank/DDBJ whole genome shotgun (WGS) entry which is preliminary data.</text>
</comment>
<dbReference type="InterPro" id="IPR000847">
    <property type="entry name" value="LysR_HTH_N"/>
</dbReference>
<comment type="similarity">
    <text evidence="1">Belongs to the LysR transcriptional regulatory family.</text>
</comment>
<dbReference type="RefSeq" id="WP_092200501.1">
    <property type="nucleotide sequence ID" value="NZ_PPEL01000034.1"/>
</dbReference>
<dbReference type="AlphaFoldDB" id="A0A2K2U519"/>
<evidence type="ECO:0000256" key="2">
    <source>
        <dbReference type="ARBA" id="ARBA00023015"/>
    </source>
</evidence>
<dbReference type="SUPFAM" id="SSF46785">
    <property type="entry name" value="Winged helix' DNA-binding domain"/>
    <property type="match status" value="1"/>
</dbReference>
<keyword evidence="4" id="KW-0804">Transcription</keyword>
<dbReference type="Proteomes" id="UP000236488">
    <property type="component" value="Unassembled WGS sequence"/>
</dbReference>
<dbReference type="SUPFAM" id="SSF53850">
    <property type="entry name" value="Periplasmic binding protein-like II"/>
    <property type="match status" value="1"/>
</dbReference>
<dbReference type="Pfam" id="PF00126">
    <property type="entry name" value="HTH_1"/>
    <property type="match status" value="1"/>
</dbReference>
<reference evidence="6 7" key="1">
    <citation type="journal article" date="2018" name="Int. J. Syst. Evol. Microbiol.">
        <title>Rubneribacter badeniensis gen. nov., sp. nov. and Enteroscipio rubneri gen. nov., sp. nov., new members of the Eggerthellaceae isolated from human faeces.</title>
        <authorList>
            <person name="Danylec N."/>
            <person name="Gobl A."/>
            <person name="Stoll D.A."/>
            <person name="Hetzer B."/>
            <person name="Kulling S.E."/>
            <person name="Huch M."/>
        </authorList>
    </citation>
    <scope>NUCLEOTIDE SEQUENCE [LARGE SCALE GENOMIC DNA]</scope>
    <source>
        <strain evidence="6 7">ResAG-85</strain>
    </source>
</reference>
<evidence type="ECO:0000313" key="6">
    <source>
        <dbReference type="EMBL" id="PNV65359.1"/>
    </source>
</evidence>
<keyword evidence="7" id="KW-1185">Reference proteome</keyword>
<dbReference type="PANTHER" id="PTHR30346:SF0">
    <property type="entry name" value="HCA OPERON TRANSCRIPTIONAL ACTIVATOR HCAR"/>
    <property type="match status" value="1"/>
</dbReference>
<dbReference type="InterPro" id="IPR005119">
    <property type="entry name" value="LysR_subst-bd"/>
</dbReference>
<dbReference type="InterPro" id="IPR036390">
    <property type="entry name" value="WH_DNA-bd_sf"/>
</dbReference>
<dbReference type="Gene3D" id="1.10.10.10">
    <property type="entry name" value="Winged helix-like DNA-binding domain superfamily/Winged helix DNA-binding domain"/>
    <property type="match status" value="1"/>
</dbReference>
<dbReference type="Pfam" id="PF03466">
    <property type="entry name" value="LysR_substrate"/>
    <property type="match status" value="1"/>
</dbReference>
<dbReference type="CDD" id="cd05466">
    <property type="entry name" value="PBP2_LTTR_substrate"/>
    <property type="match status" value="1"/>
</dbReference>
<dbReference type="EMBL" id="PPEL01000034">
    <property type="protein sequence ID" value="PNV65359.1"/>
    <property type="molecule type" value="Genomic_DNA"/>
</dbReference>
<organism evidence="6 7">
    <name type="scientific">Rubneribacter badeniensis</name>
    <dbReference type="NCBI Taxonomy" id="2070688"/>
    <lineage>
        <taxon>Bacteria</taxon>
        <taxon>Bacillati</taxon>
        <taxon>Actinomycetota</taxon>
        <taxon>Coriobacteriia</taxon>
        <taxon>Eggerthellales</taxon>
        <taxon>Eggerthellaceae</taxon>
        <taxon>Rubneribacter</taxon>
    </lineage>
</organism>
<protein>
    <submittedName>
        <fullName evidence="6">LysR family transcriptional regulator</fullName>
    </submittedName>
</protein>
<gene>
    <name evidence="6" type="ORF">C2L80_06975</name>
</gene>
<feature type="domain" description="HTH lysR-type" evidence="5">
    <location>
        <begin position="1"/>
        <end position="58"/>
    </location>
</feature>
<evidence type="ECO:0000256" key="4">
    <source>
        <dbReference type="ARBA" id="ARBA00023163"/>
    </source>
</evidence>
<dbReference type="GO" id="GO:0003677">
    <property type="term" value="F:DNA binding"/>
    <property type="evidence" value="ECO:0007669"/>
    <property type="project" value="UniProtKB-KW"/>
</dbReference>
<proteinExistence type="inferred from homology"/>